<evidence type="ECO:0000256" key="8">
    <source>
        <dbReference type="RuleBase" id="RU362002"/>
    </source>
</evidence>
<dbReference type="SUPFAM" id="SSF111352">
    <property type="entry name" value="Ammonium transporter"/>
    <property type="match status" value="1"/>
</dbReference>
<keyword evidence="3 8" id="KW-0813">Transport</keyword>
<feature type="transmembrane region" description="Helical" evidence="8">
    <location>
        <begin position="142"/>
        <end position="161"/>
    </location>
</feature>
<feature type="transmembrane region" description="Helical" evidence="8">
    <location>
        <begin position="24"/>
        <end position="46"/>
    </location>
</feature>
<keyword evidence="4 8" id="KW-0812">Transmembrane</keyword>
<dbReference type="PANTHER" id="PTHR43029:SF11">
    <property type="entry name" value="AMMONIUM TRANSPORTER"/>
    <property type="match status" value="1"/>
</dbReference>
<sequence length="553" mass="60656">MSTLPENLIPSEAAPGWMNKGDNAWQLTAATLVGLQSVPGLVILYGSIVKKKWAVNSAFMALYAFAAVLICWVGWGYRMSFGESLVFFWGKPAVALDQKYLLQKAFSGMFPNATMIFFQFVFAAITLVLIAGALLGRMNFHAWMLFVPLWLTFSYTIGAYSIWCPEGWLAKAGVMDYSGGYVIHLSSGVAGFTAAYWVGPRLTKDRERFPPNNILLMLAGAGLLWMGWSGFNGGDPYVANIDASLAVLNTHVCAATSLLVWLILDILFFGKPSVIGAVQGMITGLVCITPAAGLVQGWAAIIMGIMSGSVPWYTMMVLHKKIWLLQQIDDTMAVFHTHAVAGSLGGILTGCFAEPRLNRLFYTDWEQNIGLFYGFSTGRTSAAFRQFGVQLGGILFVVVLNIVTTSLICVLIRLIVPLRLSDEDMLIGDDAIHGEEAYALWGDGEKMETSRHNSAFDGDDFPKGQREHISLEVLSERELVAMEVAASSMNQRDRSVGGSAVINGVDVRGKHRLLAELKRLEQETRFLEEELEELDKTTEASAVCKECVLAFTQ</sequence>
<evidence type="ECO:0000256" key="6">
    <source>
        <dbReference type="ARBA" id="ARBA00023136"/>
    </source>
</evidence>
<comment type="subcellular location">
    <subcellularLocation>
        <location evidence="8">Cell membrane</location>
        <topology evidence="8">Multi-pass membrane protein</topology>
    </subcellularLocation>
    <subcellularLocation>
        <location evidence="1">Membrane</location>
        <topology evidence="1">Multi-pass membrane protein</topology>
    </subcellularLocation>
</comment>
<comment type="similarity">
    <text evidence="2 8">Belongs to the ammonia transporter channel (TC 1.A.11.2) family.</text>
</comment>
<proteinExistence type="inferred from homology"/>
<comment type="caution">
    <text evidence="8">Lacks conserved residue(s) required for the propagation of feature annotation.</text>
</comment>
<keyword evidence="6 8" id="KW-0472">Membrane</keyword>
<dbReference type="InterPro" id="IPR024041">
    <property type="entry name" value="NH4_transpt_AmtB-like_dom"/>
</dbReference>
<evidence type="ECO:0000313" key="12">
    <source>
        <dbReference type="Proteomes" id="UP001417504"/>
    </source>
</evidence>
<gene>
    <name evidence="11" type="ORF">Sjap_006453</name>
</gene>
<feature type="transmembrane region" description="Helical" evidence="8">
    <location>
        <begin position="53"/>
        <end position="75"/>
    </location>
</feature>
<feature type="transmembrane region" description="Helical" evidence="8">
    <location>
        <begin position="116"/>
        <end position="135"/>
    </location>
</feature>
<dbReference type="InterPro" id="IPR018047">
    <property type="entry name" value="Ammonium_transpt_CS"/>
</dbReference>
<reference evidence="11 12" key="1">
    <citation type="submission" date="2024-01" db="EMBL/GenBank/DDBJ databases">
        <title>Genome assemblies of Stephania.</title>
        <authorList>
            <person name="Yang L."/>
        </authorList>
    </citation>
    <scope>NUCLEOTIDE SEQUENCE [LARGE SCALE GENOMIC DNA]</scope>
    <source>
        <strain evidence="11">QJT</strain>
        <tissue evidence="11">Leaf</tissue>
    </source>
</reference>
<dbReference type="InterPro" id="IPR001905">
    <property type="entry name" value="Ammonium_transpt"/>
</dbReference>
<feature type="transmembrane region" description="Helical" evidence="8">
    <location>
        <begin position="181"/>
        <end position="199"/>
    </location>
</feature>
<dbReference type="InterPro" id="IPR029020">
    <property type="entry name" value="Ammonium/urea_transptr"/>
</dbReference>
<dbReference type="Pfam" id="PF00909">
    <property type="entry name" value="Ammonium_transp"/>
    <property type="match status" value="1"/>
</dbReference>
<feature type="transmembrane region" description="Helical" evidence="8">
    <location>
        <begin position="282"/>
        <end position="306"/>
    </location>
</feature>
<dbReference type="Proteomes" id="UP001417504">
    <property type="component" value="Unassembled WGS sequence"/>
</dbReference>
<protein>
    <recommendedName>
        <fullName evidence="8">Ammonium transporter</fullName>
    </recommendedName>
</protein>
<dbReference type="EMBL" id="JBBNAE010000002">
    <property type="protein sequence ID" value="KAK9146550.1"/>
    <property type="molecule type" value="Genomic_DNA"/>
</dbReference>
<evidence type="ECO:0000259" key="10">
    <source>
        <dbReference type="Pfam" id="PF00909"/>
    </source>
</evidence>
<feature type="transmembrane region" description="Helical" evidence="8">
    <location>
        <begin position="211"/>
        <end position="228"/>
    </location>
</feature>
<evidence type="ECO:0000313" key="11">
    <source>
        <dbReference type="EMBL" id="KAK9146550.1"/>
    </source>
</evidence>
<comment type="caution">
    <text evidence="11">The sequence shown here is derived from an EMBL/GenBank/DDBJ whole genome shotgun (WGS) entry which is preliminary data.</text>
</comment>
<dbReference type="GO" id="GO:0005886">
    <property type="term" value="C:plasma membrane"/>
    <property type="evidence" value="ECO:0007669"/>
    <property type="project" value="UniProtKB-SubCell"/>
</dbReference>
<dbReference type="AlphaFoldDB" id="A0AAP0K8E7"/>
<dbReference type="PROSITE" id="PS01219">
    <property type="entry name" value="AMMONIUM_TRANSP"/>
    <property type="match status" value="1"/>
</dbReference>
<evidence type="ECO:0000256" key="2">
    <source>
        <dbReference type="ARBA" id="ARBA00005887"/>
    </source>
</evidence>
<feature type="transmembrane region" description="Helical" evidence="8">
    <location>
        <begin position="394"/>
        <end position="416"/>
    </location>
</feature>
<keyword evidence="9" id="KW-0175">Coiled coil</keyword>
<name>A0AAP0K8E7_9MAGN</name>
<evidence type="ECO:0000256" key="9">
    <source>
        <dbReference type="SAM" id="Coils"/>
    </source>
</evidence>
<organism evidence="11 12">
    <name type="scientific">Stephania japonica</name>
    <dbReference type="NCBI Taxonomy" id="461633"/>
    <lineage>
        <taxon>Eukaryota</taxon>
        <taxon>Viridiplantae</taxon>
        <taxon>Streptophyta</taxon>
        <taxon>Embryophyta</taxon>
        <taxon>Tracheophyta</taxon>
        <taxon>Spermatophyta</taxon>
        <taxon>Magnoliopsida</taxon>
        <taxon>Ranunculales</taxon>
        <taxon>Menispermaceae</taxon>
        <taxon>Menispermoideae</taxon>
        <taxon>Cissampelideae</taxon>
        <taxon>Stephania</taxon>
    </lineage>
</organism>
<feature type="coiled-coil region" evidence="9">
    <location>
        <begin position="510"/>
        <end position="540"/>
    </location>
</feature>
<dbReference type="PANTHER" id="PTHR43029">
    <property type="entry name" value="AMMONIUM TRANSPORTER MEP2"/>
    <property type="match status" value="1"/>
</dbReference>
<dbReference type="GO" id="GO:0008519">
    <property type="term" value="F:ammonium channel activity"/>
    <property type="evidence" value="ECO:0007669"/>
    <property type="project" value="InterPro"/>
</dbReference>
<accession>A0AAP0K8E7</accession>
<keyword evidence="7 8" id="KW-0924">Ammonia transport</keyword>
<evidence type="ECO:0000256" key="5">
    <source>
        <dbReference type="ARBA" id="ARBA00022989"/>
    </source>
</evidence>
<dbReference type="Gene3D" id="1.10.3430.10">
    <property type="entry name" value="Ammonium transporter AmtB like domains"/>
    <property type="match status" value="1"/>
</dbReference>
<dbReference type="FunFam" id="1.10.3430.10:FF:000005">
    <property type="entry name" value="Ammonium transporter"/>
    <property type="match status" value="1"/>
</dbReference>
<keyword evidence="5 8" id="KW-1133">Transmembrane helix</keyword>
<evidence type="ECO:0000256" key="7">
    <source>
        <dbReference type="ARBA" id="ARBA00023177"/>
    </source>
</evidence>
<evidence type="ECO:0000256" key="3">
    <source>
        <dbReference type="ARBA" id="ARBA00022448"/>
    </source>
</evidence>
<dbReference type="NCBIfam" id="TIGR00836">
    <property type="entry name" value="amt"/>
    <property type="match status" value="1"/>
</dbReference>
<evidence type="ECO:0000256" key="1">
    <source>
        <dbReference type="ARBA" id="ARBA00004141"/>
    </source>
</evidence>
<feature type="transmembrane region" description="Helical" evidence="8">
    <location>
        <begin position="248"/>
        <end position="270"/>
    </location>
</feature>
<keyword evidence="12" id="KW-1185">Reference proteome</keyword>
<evidence type="ECO:0000256" key="4">
    <source>
        <dbReference type="ARBA" id="ARBA00022692"/>
    </source>
</evidence>
<feature type="domain" description="Ammonium transporter AmtB-like" evidence="10">
    <location>
        <begin position="24"/>
        <end position="438"/>
    </location>
</feature>